<reference evidence="2" key="2">
    <citation type="journal article" date="2015" name="Data Brief">
        <title>Shoot transcriptome of the giant reed, Arundo donax.</title>
        <authorList>
            <person name="Barrero R.A."/>
            <person name="Guerrero F.D."/>
            <person name="Moolhuijzen P."/>
            <person name="Goolsby J.A."/>
            <person name="Tidwell J."/>
            <person name="Bellgard S.E."/>
            <person name="Bellgard M.I."/>
        </authorList>
    </citation>
    <scope>NUCLEOTIDE SEQUENCE</scope>
    <source>
        <tissue evidence="2">Shoot tissue taken approximately 20 cm above the soil surface</tissue>
    </source>
</reference>
<reference evidence="2" key="1">
    <citation type="submission" date="2014-09" db="EMBL/GenBank/DDBJ databases">
        <authorList>
            <person name="Magalhaes I.L.F."/>
            <person name="Oliveira U."/>
            <person name="Santos F.R."/>
            <person name="Vidigal T.H.D.A."/>
            <person name="Brescovit A.D."/>
            <person name="Santos A.J."/>
        </authorList>
    </citation>
    <scope>NUCLEOTIDE SEQUENCE</scope>
    <source>
        <tissue evidence="2">Shoot tissue taken approximately 20 cm above the soil surface</tissue>
    </source>
</reference>
<dbReference type="EMBL" id="GBRH01239272">
    <property type="protein sequence ID" value="JAD58623.1"/>
    <property type="molecule type" value="Transcribed_RNA"/>
</dbReference>
<sequence length="21" mass="2653">MAMFYTMNNQRNERKKHVVRV</sequence>
<evidence type="ECO:0000313" key="2">
    <source>
        <dbReference type="EMBL" id="JAD58623.1"/>
    </source>
</evidence>
<accession>A0A0A9B917</accession>
<evidence type="ECO:0000256" key="1">
    <source>
        <dbReference type="SAM" id="MobiDB-lite"/>
    </source>
</evidence>
<protein>
    <submittedName>
        <fullName evidence="2">Uncharacterized protein</fullName>
    </submittedName>
</protein>
<name>A0A0A9B917_ARUDO</name>
<dbReference type="AlphaFoldDB" id="A0A0A9B917"/>
<feature type="region of interest" description="Disordered" evidence="1">
    <location>
        <begin position="1"/>
        <end position="21"/>
    </location>
</feature>
<proteinExistence type="predicted"/>
<organism evidence="2">
    <name type="scientific">Arundo donax</name>
    <name type="common">Giant reed</name>
    <name type="synonym">Donax arundinaceus</name>
    <dbReference type="NCBI Taxonomy" id="35708"/>
    <lineage>
        <taxon>Eukaryota</taxon>
        <taxon>Viridiplantae</taxon>
        <taxon>Streptophyta</taxon>
        <taxon>Embryophyta</taxon>
        <taxon>Tracheophyta</taxon>
        <taxon>Spermatophyta</taxon>
        <taxon>Magnoliopsida</taxon>
        <taxon>Liliopsida</taxon>
        <taxon>Poales</taxon>
        <taxon>Poaceae</taxon>
        <taxon>PACMAD clade</taxon>
        <taxon>Arundinoideae</taxon>
        <taxon>Arundineae</taxon>
        <taxon>Arundo</taxon>
    </lineage>
</organism>
<feature type="compositionally biased region" description="Polar residues" evidence="1">
    <location>
        <begin position="1"/>
        <end position="10"/>
    </location>
</feature>